<accession>A0ABS1CWN0</accession>
<dbReference type="SUPFAM" id="SSF51905">
    <property type="entry name" value="FAD/NAD(P)-binding domain"/>
    <property type="match status" value="2"/>
</dbReference>
<sequence length="548" mass="61961">MPDHALPEAAPRADARTSFDAIVIGAGIAGMYQLYRLRQLGLSVRAFETGTDVGGTWYWNRYPGARFDSESYTYGYAFDEGLLKDWDWSEHFAAQPETLRYLNHVADRFDLRRDIQFESRVASAAWEEAGRRWQVTLADGRRYDCRFLVTALGPLSAQTLPRIPGLADFRGQSFHTHDWPREPVNLAGKRVAVIGTGATGVQVIQTIAPIVGQLTVFQRTPNWCTPLHNRPISAEEQARIKAGYPDMFALLRTTPGCYIHQADPRSTFEVSEAEREAFWEKLYSEPGFGIWMANFRDILTDPKANALFSEFVAKKIRQRVRDPQVAEMLIPKNHGFGTRRVPQETQYYEAYNLPHVRLVDINATPIERVTEQGIRTSAEDFAFDIVIYATGFDAVTGSFDRVEFRGVGGQTLKAKWEAGTRTYLGLMSQGFPNMLTIVGPHNASTRCNIPRCIEQNVEWITDLMRHVQAAGVTRFEATPEAEADWSKHVEELAGGLLYTLVDSWMTGINRNVEGREVRRILQYQGGAPQYREACEAVARDGYRGMRLD</sequence>
<dbReference type="EMBL" id="NRSG01000052">
    <property type="protein sequence ID" value="MBK1658447.1"/>
    <property type="molecule type" value="Genomic_DNA"/>
</dbReference>
<keyword evidence="5" id="KW-0503">Monooxygenase</keyword>
<keyword evidence="4" id="KW-0560">Oxidoreductase</keyword>
<dbReference type="InterPro" id="IPR036188">
    <property type="entry name" value="FAD/NAD-bd_sf"/>
</dbReference>
<dbReference type="Gene3D" id="3.50.50.60">
    <property type="entry name" value="FAD/NAD(P)-binding domain"/>
    <property type="match status" value="2"/>
</dbReference>
<keyword evidence="1" id="KW-0285">Flavoprotein</keyword>
<dbReference type="InterPro" id="IPR020946">
    <property type="entry name" value="Flavin_mOase-like"/>
</dbReference>
<dbReference type="Pfam" id="PF00743">
    <property type="entry name" value="FMO-like"/>
    <property type="match status" value="1"/>
</dbReference>
<evidence type="ECO:0000313" key="6">
    <source>
        <dbReference type="Proteomes" id="UP000697995"/>
    </source>
</evidence>
<dbReference type="PANTHER" id="PTHR43098">
    <property type="entry name" value="L-ORNITHINE N(5)-MONOOXYGENASE-RELATED"/>
    <property type="match status" value="1"/>
</dbReference>
<organism evidence="5 6">
    <name type="scientific">Paracraurococcus ruber</name>
    <dbReference type="NCBI Taxonomy" id="77675"/>
    <lineage>
        <taxon>Bacteria</taxon>
        <taxon>Pseudomonadati</taxon>
        <taxon>Pseudomonadota</taxon>
        <taxon>Alphaproteobacteria</taxon>
        <taxon>Acetobacterales</taxon>
        <taxon>Roseomonadaceae</taxon>
        <taxon>Paracraurococcus</taxon>
    </lineage>
</organism>
<dbReference type="PANTHER" id="PTHR43098:SF5">
    <property type="entry name" value="DUAL-FUNCTIONAL MONOOXYGENASE_METHYLTRANSFERASE PSOF"/>
    <property type="match status" value="1"/>
</dbReference>
<evidence type="ECO:0000256" key="4">
    <source>
        <dbReference type="ARBA" id="ARBA00023002"/>
    </source>
</evidence>
<proteinExistence type="predicted"/>
<protein>
    <submittedName>
        <fullName evidence="5">Cyclohexanone monooxygenase</fullName>
    </submittedName>
</protein>
<gene>
    <name evidence="5" type="ORF">CKO45_09405</name>
</gene>
<reference evidence="5 6" key="1">
    <citation type="journal article" date="2020" name="Microorganisms">
        <title>Osmotic Adaptation and Compatible Solute Biosynthesis of Phototrophic Bacteria as Revealed from Genome Analyses.</title>
        <authorList>
            <person name="Imhoff J.F."/>
            <person name="Rahn T."/>
            <person name="Kunzel S."/>
            <person name="Keller A."/>
            <person name="Neulinger S.C."/>
        </authorList>
    </citation>
    <scope>NUCLEOTIDE SEQUENCE [LARGE SCALE GENOMIC DNA]</scope>
    <source>
        <strain evidence="5 6">DSM 15382</strain>
    </source>
</reference>
<keyword evidence="3" id="KW-0521">NADP</keyword>
<evidence type="ECO:0000256" key="1">
    <source>
        <dbReference type="ARBA" id="ARBA00022630"/>
    </source>
</evidence>
<keyword evidence="6" id="KW-1185">Reference proteome</keyword>
<comment type="caution">
    <text evidence="5">The sequence shown here is derived from an EMBL/GenBank/DDBJ whole genome shotgun (WGS) entry which is preliminary data.</text>
</comment>
<dbReference type="InterPro" id="IPR050775">
    <property type="entry name" value="FAD-binding_Monooxygenases"/>
</dbReference>
<dbReference type="RefSeq" id="WP_133219176.1">
    <property type="nucleotide sequence ID" value="NZ_NRSG01000052.1"/>
</dbReference>
<evidence type="ECO:0000256" key="3">
    <source>
        <dbReference type="ARBA" id="ARBA00022857"/>
    </source>
</evidence>
<dbReference type="GO" id="GO:0004497">
    <property type="term" value="F:monooxygenase activity"/>
    <property type="evidence" value="ECO:0007669"/>
    <property type="project" value="UniProtKB-KW"/>
</dbReference>
<name>A0ABS1CWN0_9PROT</name>
<evidence type="ECO:0000256" key="2">
    <source>
        <dbReference type="ARBA" id="ARBA00022827"/>
    </source>
</evidence>
<keyword evidence="2" id="KW-0274">FAD</keyword>
<dbReference type="Proteomes" id="UP000697995">
    <property type="component" value="Unassembled WGS sequence"/>
</dbReference>
<dbReference type="PRINTS" id="PR00411">
    <property type="entry name" value="PNDRDTASEI"/>
</dbReference>
<evidence type="ECO:0000313" key="5">
    <source>
        <dbReference type="EMBL" id="MBK1658447.1"/>
    </source>
</evidence>